<feature type="transmembrane region" description="Helical" evidence="1">
    <location>
        <begin position="40"/>
        <end position="58"/>
    </location>
</feature>
<feature type="transmembrane region" description="Helical" evidence="1">
    <location>
        <begin position="64"/>
        <end position="86"/>
    </location>
</feature>
<keyword evidence="1" id="KW-1133">Transmembrane helix</keyword>
<feature type="transmembrane region" description="Helical" evidence="1">
    <location>
        <begin position="6"/>
        <end position="28"/>
    </location>
</feature>
<keyword evidence="1" id="KW-0472">Membrane</keyword>
<dbReference type="AlphaFoldDB" id="A0A6J7IPT5"/>
<reference evidence="2" key="1">
    <citation type="submission" date="2020-05" db="EMBL/GenBank/DDBJ databases">
        <authorList>
            <person name="Chiriac C."/>
            <person name="Salcher M."/>
            <person name="Ghai R."/>
            <person name="Kavagutti S V."/>
        </authorList>
    </citation>
    <scope>NUCLEOTIDE SEQUENCE</scope>
</reference>
<gene>
    <name evidence="2" type="ORF">UFOPK3774_00130</name>
</gene>
<proteinExistence type="predicted"/>
<keyword evidence="1" id="KW-0812">Transmembrane</keyword>
<organism evidence="2">
    <name type="scientific">freshwater metagenome</name>
    <dbReference type="NCBI Taxonomy" id="449393"/>
    <lineage>
        <taxon>unclassified sequences</taxon>
        <taxon>metagenomes</taxon>
        <taxon>ecological metagenomes</taxon>
    </lineage>
</organism>
<protein>
    <submittedName>
        <fullName evidence="2">Unannotated protein</fullName>
    </submittedName>
</protein>
<accession>A0A6J7IPT5</accession>
<dbReference type="EMBL" id="CAFBNG010000013">
    <property type="protein sequence ID" value="CAB4932264.1"/>
    <property type="molecule type" value="Genomic_DNA"/>
</dbReference>
<sequence length="90" mass="9505">MAGTVFHNAFVPFGFLFAMVSIAVGIWAVGRLTYSRRYKLIAVAGLLAIVLKGAISGTGNEILILSNTTGTLFLIFGTLIAVLMALRSAD</sequence>
<name>A0A6J7IPT5_9ZZZZ</name>
<evidence type="ECO:0000313" key="2">
    <source>
        <dbReference type="EMBL" id="CAB4932264.1"/>
    </source>
</evidence>
<evidence type="ECO:0000256" key="1">
    <source>
        <dbReference type="SAM" id="Phobius"/>
    </source>
</evidence>